<dbReference type="InterPro" id="IPR007368">
    <property type="entry name" value="DUF434"/>
</dbReference>
<accession>A0ABR7K4R8</accession>
<dbReference type="PANTHER" id="PTHR42252">
    <property type="entry name" value="DUF5616 DOMAIN-CONTAINING PROTEIN"/>
    <property type="match status" value="1"/>
</dbReference>
<evidence type="ECO:0000259" key="1">
    <source>
        <dbReference type="Pfam" id="PF04256"/>
    </source>
</evidence>
<comment type="caution">
    <text evidence="3">The sequence shown here is derived from an EMBL/GenBank/DDBJ whole genome shotgun (WGS) entry which is preliminary data.</text>
</comment>
<evidence type="ECO:0000259" key="2">
    <source>
        <dbReference type="Pfam" id="PF18481"/>
    </source>
</evidence>
<dbReference type="PANTHER" id="PTHR42252:SF1">
    <property type="entry name" value="DUF434 DOMAIN-CONTAINING PROTEIN"/>
    <property type="match status" value="1"/>
</dbReference>
<dbReference type="RefSeq" id="WP_187006321.1">
    <property type="nucleotide sequence ID" value="NZ_JACRWD010000003.1"/>
</dbReference>
<keyword evidence="4" id="KW-1185">Reference proteome</keyword>
<feature type="domain" description="DUF5616" evidence="2">
    <location>
        <begin position="84"/>
        <end position="220"/>
    </location>
</feature>
<dbReference type="Proteomes" id="UP000611796">
    <property type="component" value="Unassembled WGS sequence"/>
</dbReference>
<feature type="domain" description="DUF434" evidence="1">
    <location>
        <begin position="24"/>
        <end position="79"/>
    </location>
</feature>
<sequence length="239" mass="27396">MSKVSKRGFDENDTRWFSDKELIRLKKAKEEIEWLINREYKIEQVVNFVGDKYQFSKRQRDALKRSICCYKNKLIRSSKKLSIDNISKGPIYIDGFNLIITLEVALSGGTLIIGSDGNIRDLAGLRGTYKIIDKTDEALKLIGKFLKKHNCKEIKFYLDEPVSNSGNLKYKILDYAKYCDIDTKVELVNNADVVLEKLGRVVSSDAVIIDKCESYFNLARSIIEEYIKDANIIDLEGLS</sequence>
<evidence type="ECO:0000313" key="3">
    <source>
        <dbReference type="EMBL" id="MBC6004104.1"/>
    </source>
</evidence>
<protein>
    <submittedName>
        <fullName evidence="3">DUF434 domain-containing protein</fullName>
    </submittedName>
</protein>
<gene>
    <name evidence="3" type="ORF">H8891_09845</name>
</gene>
<dbReference type="Pfam" id="PF04256">
    <property type="entry name" value="DUF434"/>
    <property type="match status" value="1"/>
</dbReference>
<name>A0ABR7K4R8_9FIRM</name>
<dbReference type="EMBL" id="JACRWD010000003">
    <property type="protein sequence ID" value="MBC6004104.1"/>
    <property type="molecule type" value="Genomic_DNA"/>
</dbReference>
<organism evidence="3 4">
    <name type="scientific">Paeniclostridium hominis</name>
    <dbReference type="NCBI Taxonomy" id="2764329"/>
    <lineage>
        <taxon>Bacteria</taxon>
        <taxon>Bacillati</taxon>
        <taxon>Bacillota</taxon>
        <taxon>Clostridia</taxon>
        <taxon>Peptostreptococcales</taxon>
        <taxon>Peptostreptococcaceae</taxon>
        <taxon>Paeniclostridium</taxon>
    </lineage>
</organism>
<dbReference type="Pfam" id="PF18481">
    <property type="entry name" value="DUF5616"/>
    <property type="match status" value="1"/>
</dbReference>
<proteinExistence type="predicted"/>
<dbReference type="InterPro" id="IPR041652">
    <property type="entry name" value="DUF5616"/>
</dbReference>
<reference evidence="3 4" key="1">
    <citation type="submission" date="2020-08" db="EMBL/GenBank/DDBJ databases">
        <authorList>
            <person name="Liu C."/>
            <person name="Sun Q."/>
        </authorList>
    </citation>
    <scope>NUCLEOTIDE SEQUENCE [LARGE SCALE GENOMIC DNA]</scope>
    <source>
        <strain evidence="3 4">NSJ-45</strain>
    </source>
</reference>
<evidence type="ECO:0000313" key="4">
    <source>
        <dbReference type="Proteomes" id="UP000611796"/>
    </source>
</evidence>